<reference evidence="4" key="1">
    <citation type="submission" date="2022-11" db="EMBL/GenBank/DDBJ databases">
        <title>WGS of Natronobacillus azotifigens 24KS-1, an anaerobic diazotrophic haloalkaliphile from soda-rich habitats.</title>
        <authorList>
            <person name="Sorokin D.Y."/>
            <person name="Merkel A.Y."/>
        </authorList>
    </citation>
    <scope>NUCLEOTIDE SEQUENCE</scope>
    <source>
        <strain evidence="4">24KS-1</strain>
    </source>
</reference>
<organism evidence="4 5">
    <name type="scientific">Natronobacillus azotifigens</name>
    <dbReference type="NCBI Taxonomy" id="472978"/>
    <lineage>
        <taxon>Bacteria</taxon>
        <taxon>Bacillati</taxon>
        <taxon>Bacillota</taxon>
        <taxon>Bacilli</taxon>
        <taxon>Bacillales</taxon>
        <taxon>Bacillaceae</taxon>
        <taxon>Natronobacillus</taxon>
    </lineage>
</organism>
<keyword evidence="5" id="KW-1185">Reference proteome</keyword>
<evidence type="ECO:0000256" key="1">
    <source>
        <dbReference type="ARBA" id="ARBA00006739"/>
    </source>
</evidence>
<keyword evidence="4" id="KW-0808">Transferase</keyword>
<keyword evidence="4" id="KW-0328">Glycosyltransferase</keyword>
<sequence>METKHSSGQYDLKDNLDNEIVSLDEEIATKKENNVYLKKQFKELEEELERLKEENYHIENLKNSTKQEYNLLVNSRAWRLSKPLRVVRKGLGKIKRLLKRRQKEIKTTTTLTSKKHRGAHRKIERVKRKLYNLGFTDKAYEELLDIVNREVFNYEEGLAAYELAVWHANLRTKEDAKESLRFLAKSKEVLKSSDFKRSITILEVENYRVLNLKGQAEEVLKSRLAKDQHFDLVLAASTLEDNIEKRLEWINRIYEKLDLENISLKSKNSVPYNNLNVKANPSTTLMTDQHKVTVIIPAYNAEDTIKTTLESVINQTWSNLEIIVVDDCSTDNTPNLIKAYQDKDSRLKFLSTEVNSGAYVARNMALQLATGEFVTINDADDWSHCRKIEIQVSHLINNHKCIANTSQQARITEELLLDRRANHSGYIFKNISSLMFRRKQALEAIGYWDSVRFMADGEFIRRLKRFFGKDSIIDLKTGPLSFQRQTNNSLTNNSAFGYNGYLTGARKEYFDSYLFYHQNCNNLKYDFPLRKRPFPVPYPMLPSRSKEDRRKSFDVILVSDFRLAGGSNMSNVEEIVAQKKMGLRIGLCQMYRYDFDPRRSINKSIRDLIDGDQVQMIVYGERVECDLMILRYPPILQEKQKYIPDVKSHRIHVIINQPPKSDYGPNAVLRYNMIRANKHLKEYFNKEATWFPIGPLVRNVLHEHHANELEGIKLSEKDWSNIIDINEWKRSSRPKKNADDKIIIGRHSRDHEVKWPVDRKEMLDIYPESERYEVRVLGGAETPKSVIGRIPDNWSVTDFGQVHPKEFLKELDVFIYYTHPQWVEAFGRVIIEAMSVGIPTILPYQYEELFHESAIYAEPHEVQKKITELMNDEDYYESQVNKAFRYVDENFGYLMHAKRLQYYGSVNVENYINSSIQQFSKTE</sequence>
<dbReference type="EMBL" id="JAPRAT010000020">
    <property type="protein sequence ID" value="MCZ0703689.1"/>
    <property type="molecule type" value="Genomic_DNA"/>
</dbReference>
<dbReference type="InterPro" id="IPR029044">
    <property type="entry name" value="Nucleotide-diphossugar_trans"/>
</dbReference>
<feature type="coiled-coil region" evidence="2">
    <location>
        <begin position="13"/>
        <end position="68"/>
    </location>
</feature>
<comment type="similarity">
    <text evidence="1">Belongs to the glycosyltransferase 2 family.</text>
</comment>
<accession>A0A9J6RET9</accession>
<evidence type="ECO:0000313" key="5">
    <source>
        <dbReference type="Proteomes" id="UP001084197"/>
    </source>
</evidence>
<dbReference type="Gene3D" id="3.40.50.2000">
    <property type="entry name" value="Glycogen Phosphorylase B"/>
    <property type="match status" value="1"/>
</dbReference>
<evidence type="ECO:0000313" key="4">
    <source>
        <dbReference type="EMBL" id="MCZ0703689.1"/>
    </source>
</evidence>
<protein>
    <submittedName>
        <fullName evidence="4">Glycosyltransferase</fullName>
        <ecNumber evidence="4">2.4.-.-</ecNumber>
    </submittedName>
</protein>
<dbReference type="Gene3D" id="3.90.550.10">
    <property type="entry name" value="Spore Coat Polysaccharide Biosynthesis Protein SpsA, Chain A"/>
    <property type="match status" value="1"/>
</dbReference>
<gene>
    <name evidence="4" type="ORF">OWO01_10700</name>
</gene>
<evidence type="ECO:0000259" key="3">
    <source>
        <dbReference type="Pfam" id="PF00535"/>
    </source>
</evidence>
<dbReference type="Pfam" id="PF00535">
    <property type="entry name" value="Glycos_transf_2"/>
    <property type="match status" value="1"/>
</dbReference>
<dbReference type="Proteomes" id="UP001084197">
    <property type="component" value="Unassembled WGS sequence"/>
</dbReference>
<dbReference type="InterPro" id="IPR001173">
    <property type="entry name" value="Glyco_trans_2-like"/>
</dbReference>
<dbReference type="GO" id="GO:0016758">
    <property type="term" value="F:hexosyltransferase activity"/>
    <property type="evidence" value="ECO:0007669"/>
    <property type="project" value="UniProtKB-ARBA"/>
</dbReference>
<feature type="domain" description="Glycosyltransferase 2-like" evidence="3">
    <location>
        <begin position="293"/>
        <end position="423"/>
    </location>
</feature>
<comment type="caution">
    <text evidence="4">The sequence shown here is derived from an EMBL/GenBank/DDBJ whole genome shotgun (WGS) entry which is preliminary data.</text>
</comment>
<keyword evidence="2" id="KW-0175">Coiled coil</keyword>
<dbReference type="CDD" id="cd00761">
    <property type="entry name" value="Glyco_tranf_GTA_type"/>
    <property type="match status" value="1"/>
</dbReference>
<proteinExistence type="inferred from homology"/>
<dbReference type="SUPFAM" id="SSF53448">
    <property type="entry name" value="Nucleotide-diphospho-sugar transferases"/>
    <property type="match status" value="1"/>
</dbReference>
<name>A0A9J6RET9_9BACI</name>
<dbReference type="RefSeq" id="WP_268780452.1">
    <property type="nucleotide sequence ID" value="NZ_JAPRAT010000020.1"/>
</dbReference>
<dbReference type="SUPFAM" id="SSF53756">
    <property type="entry name" value="UDP-Glycosyltransferase/glycogen phosphorylase"/>
    <property type="match status" value="1"/>
</dbReference>
<evidence type="ECO:0000256" key="2">
    <source>
        <dbReference type="SAM" id="Coils"/>
    </source>
</evidence>
<dbReference type="AlphaFoldDB" id="A0A9J6RET9"/>
<dbReference type="PANTHER" id="PTHR22916:SF3">
    <property type="entry name" value="UDP-GLCNAC:BETAGAL BETA-1,3-N-ACETYLGLUCOSAMINYLTRANSFERASE-LIKE PROTEIN 1"/>
    <property type="match status" value="1"/>
</dbReference>
<dbReference type="PANTHER" id="PTHR22916">
    <property type="entry name" value="GLYCOSYLTRANSFERASE"/>
    <property type="match status" value="1"/>
</dbReference>
<dbReference type="EC" id="2.4.-.-" evidence="4"/>